<evidence type="ECO:0000313" key="6">
    <source>
        <dbReference type="EMBL" id="TDP54559.1"/>
    </source>
</evidence>
<organism evidence="6 7">
    <name type="scientific">Aminicella lysinilytica</name>
    <dbReference type="NCBI Taxonomy" id="433323"/>
    <lineage>
        <taxon>Bacteria</taxon>
        <taxon>Bacillati</taxon>
        <taxon>Bacillota</taxon>
        <taxon>Clostridia</taxon>
        <taxon>Peptostreptococcales</taxon>
        <taxon>Anaerovoracaceae</taxon>
        <taxon>Aminicella</taxon>
    </lineage>
</organism>
<evidence type="ECO:0000256" key="1">
    <source>
        <dbReference type="ARBA" id="ARBA00022729"/>
    </source>
</evidence>
<dbReference type="InterPro" id="IPR016047">
    <property type="entry name" value="M23ase_b-sheet_dom"/>
</dbReference>
<evidence type="ECO:0000256" key="3">
    <source>
        <dbReference type="SAM" id="SignalP"/>
    </source>
</evidence>
<dbReference type="InterPro" id="IPR057309">
    <property type="entry name" value="PcsB_CC"/>
</dbReference>
<dbReference type="RefSeq" id="WP_133528625.1">
    <property type="nucleotide sequence ID" value="NZ_SNXO01000021.1"/>
</dbReference>
<dbReference type="SUPFAM" id="SSF51261">
    <property type="entry name" value="Duplicated hybrid motif"/>
    <property type="match status" value="1"/>
</dbReference>
<accession>A0A4R6Q3Q3</accession>
<dbReference type="InterPro" id="IPR011055">
    <property type="entry name" value="Dup_hybrid_motif"/>
</dbReference>
<keyword evidence="6" id="KW-0378">Hydrolase</keyword>
<dbReference type="Pfam" id="PF01551">
    <property type="entry name" value="Peptidase_M23"/>
    <property type="match status" value="1"/>
</dbReference>
<evidence type="ECO:0000259" key="5">
    <source>
        <dbReference type="Pfam" id="PF24568"/>
    </source>
</evidence>
<feature type="signal peptide" evidence="3">
    <location>
        <begin position="1"/>
        <end position="24"/>
    </location>
</feature>
<dbReference type="CDD" id="cd12797">
    <property type="entry name" value="M23_peptidase"/>
    <property type="match status" value="1"/>
</dbReference>
<keyword evidence="7" id="KW-1185">Reference proteome</keyword>
<evidence type="ECO:0000256" key="2">
    <source>
        <dbReference type="SAM" id="Coils"/>
    </source>
</evidence>
<dbReference type="EMBL" id="SNXO01000021">
    <property type="protein sequence ID" value="TDP54559.1"/>
    <property type="molecule type" value="Genomic_DNA"/>
</dbReference>
<sequence length="339" mass="36353">MRKKILVVGLIVTLVMCFSPLSFAASTQDKLNSVQNQKDDISGDLDSLSSEIKTQQASIDKLQKTIDAKASALAKTQAKLDSTKKQISSRKDGLEKRLRAMYKNGSIGYLDIILSSQNVSDLISNLEMVQKIYKNDQDTLTTLKTQKKKIESQETQLASEKKALDAQQSKLTSKKTTMLASKSKLTAKLNQLKQTENKLKAAISASSGSNGGSYGGGVFCWPTTSHTITAQFGEKRSYETHPGIDIGVASGSPTYAAASGTVVIAGWYGGYGKCVGINHGGGLTTIYGHNSSILVSVGQHVSKGQVVARTGSTGWSTGPHLHFEVRKNGTPVSPWSYLN</sequence>
<dbReference type="InterPro" id="IPR050570">
    <property type="entry name" value="Cell_wall_metabolism_enzyme"/>
</dbReference>
<comment type="caution">
    <text evidence="6">The sequence shown here is derived from an EMBL/GenBank/DDBJ whole genome shotgun (WGS) entry which is preliminary data.</text>
</comment>
<feature type="coiled-coil region" evidence="2">
    <location>
        <begin position="143"/>
        <end position="205"/>
    </location>
</feature>
<evidence type="ECO:0000313" key="7">
    <source>
        <dbReference type="Proteomes" id="UP000295500"/>
    </source>
</evidence>
<dbReference type="Pfam" id="PF24568">
    <property type="entry name" value="CC_PcsB"/>
    <property type="match status" value="1"/>
</dbReference>
<dbReference type="GO" id="GO:0004222">
    <property type="term" value="F:metalloendopeptidase activity"/>
    <property type="evidence" value="ECO:0007669"/>
    <property type="project" value="TreeGrafter"/>
</dbReference>
<dbReference type="Gene3D" id="6.10.250.3150">
    <property type="match status" value="1"/>
</dbReference>
<feature type="coiled-coil region" evidence="2">
    <location>
        <begin position="31"/>
        <end position="79"/>
    </location>
</feature>
<feature type="domain" description="M23ase beta-sheet core" evidence="4">
    <location>
        <begin position="240"/>
        <end position="334"/>
    </location>
</feature>
<dbReference type="OrthoDB" id="9809488at2"/>
<evidence type="ECO:0000259" key="4">
    <source>
        <dbReference type="Pfam" id="PF01551"/>
    </source>
</evidence>
<feature type="domain" description="Peptidoglycan hydrolase PcsB coiled-coil" evidence="5">
    <location>
        <begin position="82"/>
        <end position="152"/>
    </location>
</feature>
<name>A0A4R6Q3Q3_9FIRM</name>
<reference evidence="6 7" key="1">
    <citation type="submission" date="2019-03" db="EMBL/GenBank/DDBJ databases">
        <title>Genomic Encyclopedia of Type Strains, Phase IV (KMG-IV): sequencing the most valuable type-strain genomes for metagenomic binning, comparative biology and taxonomic classification.</title>
        <authorList>
            <person name="Goeker M."/>
        </authorList>
    </citation>
    <scope>NUCLEOTIDE SEQUENCE [LARGE SCALE GENOMIC DNA]</scope>
    <source>
        <strain evidence="6 7">DSM 28287</strain>
    </source>
</reference>
<dbReference type="Proteomes" id="UP000295500">
    <property type="component" value="Unassembled WGS sequence"/>
</dbReference>
<keyword evidence="2" id="KW-0175">Coiled coil</keyword>
<feature type="chain" id="PRO_5020738514" evidence="3">
    <location>
        <begin position="25"/>
        <end position="339"/>
    </location>
</feature>
<proteinExistence type="predicted"/>
<keyword evidence="1 3" id="KW-0732">Signal</keyword>
<gene>
    <name evidence="6" type="ORF">EV211_12111</name>
</gene>
<dbReference type="Gene3D" id="2.70.70.10">
    <property type="entry name" value="Glucose Permease (Domain IIA)"/>
    <property type="match status" value="1"/>
</dbReference>
<dbReference type="PANTHER" id="PTHR21666:SF270">
    <property type="entry name" value="MUREIN HYDROLASE ACTIVATOR ENVC"/>
    <property type="match status" value="1"/>
</dbReference>
<dbReference type="PANTHER" id="PTHR21666">
    <property type="entry name" value="PEPTIDASE-RELATED"/>
    <property type="match status" value="1"/>
</dbReference>
<dbReference type="AlphaFoldDB" id="A0A4R6Q3Q3"/>
<protein>
    <submittedName>
        <fullName evidence="6">Murein DD-endopeptidase MepM/ murein hydrolase activator NlpD</fullName>
    </submittedName>
</protein>